<feature type="compositionally biased region" description="Polar residues" evidence="3">
    <location>
        <begin position="89"/>
        <end position="102"/>
    </location>
</feature>
<evidence type="ECO:0000256" key="2">
    <source>
        <dbReference type="ARBA" id="ARBA00023054"/>
    </source>
</evidence>
<gene>
    <name evidence="4" type="ORF">CAUJ_LOCUS12088</name>
</gene>
<comment type="similarity">
    <text evidence="1">Belongs to the SPT2 family.</text>
</comment>
<accession>A0A8S1HJJ7</accession>
<keyword evidence="2" id="KW-0175">Coiled coil</keyword>
<dbReference type="EMBL" id="CAJGYM010000067">
    <property type="protein sequence ID" value="CAD6196173.1"/>
    <property type="molecule type" value="Genomic_DNA"/>
</dbReference>
<proteinExistence type="inferred from homology"/>
<reference evidence="4" key="1">
    <citation type="submission" date="2020-10" db="EMBL/GenBank/DDBJ databases">
        <authorList>
            <person name="Kikuchi T."/>
        </authorList>
    </citation>
    <scope>NUCLEOTIDE SEQUENCE</scope>
    <source>
        <strain evidence="4">NKZ352</strain>
    </source>
</reference>
<evidence type="ECO:0000256" key="3">
    <source>
        <dbReference type="SAM" id="MobiDB-lite"/>
    </source>
</evidence>
<feature type="compositionally biased region" description="Low complexity" evidence="3">
    <location>
        <begin position="152"/>
        <end position="165"/>
    </location>
</feature>
<dbReference type="Pfam" id="PF08243">
    <property type="entry name" value="SPT2"/>
    <property type="match status" value="1"/>
</dbReference>
<feature type="compositionally biased region" description="Polar residues" evidence="3">
    <location>
        <begin position="235"/>
        <end position="248"/>
    </location>
</feature>
<sequence>MLRPTVKEPHRVSTSKANSLAGLCSRHEKTRDHFSPPRDKDKKKKEPEMVKKKAAPAPPVDFKALMKAAEDISQGKAARVDLLQPKLPSGSNRPDFQKKPSSQGPPRPPAQQYNGKSGNSSSSYGQKDHERDRERQKERERQRLGEKERSRSSPVSKSSKPNGSVDRNNAPDKSSKSAQNNVKKEEKQRKDGRFVKGPTPPPMIPGIVPGKKYLPGDVRYKEAMLIAQKTHHVETSMSRPKNGNSSGSRVDPERERIERVREAERARERERERVQKLKRERQREEMYGAEKGGVPEGATSGSLEATLGSLGTTLVALGTKKKERNRNHYEKQRKDDRSSGSYFRGGDDNTDDEDDEEDEYESDMDSFIDDSGDGFDDLERREFEETLRTVNRHYDTDKWSHREKTISERDMVSNYRRIQAEENYSKRAGMREDLIEATKGRSVRL</sequence>
<feature type="compositionally biased region" description="Low complexity" evidence="3">
    <location>
        <begin position="111"/>
        <end position="125"/>
    </location>
</feature>
<dbReference type="AlphaFoldDB" id="A0A8S1HJJ7"/>
<organism evidence="4 5">
    <name type="scientific">Caenorhabditis auriculariae</name>
    <dbReference type="NCBI Taxonomy" id="2777116"/>
    <lineage>
        <taxon>Eukaryota</taxon>
        <taxon>Metazoa</taxon>
        <taxon>Ecdysozoa</taxon>
        <taxon>Nematoda</taxon>
        <taxon>Chromadorea</taxon>
        <taxon>Rhabditida</taxon>
        <taxon>Rhabditina</taxon>
        <taxon>Rhabditomorpha</taxon>
        <taxon>Rhabditoidea</taxon>
        <taxon>Rhabditidae</taxon>
        <taxon>Peloderinae</taxon>
        <taxon>Caenorhabditis</taxon>
    </lineage>
</organism>
<feature type="compositionally biased region" description="Acidic residues" evidence="3">
    <location>
        <begin position="348"/>
        <end position="376"/>
    </location>
</feature>
<feature type="region of interest" description="Disordered" evidence="3">
    <location>
        <begin position="76"/>
        <end position="210"/>
    </location>
</feature>
<feature type="compositionally biased region" description="Basic and acidic residues" evidence="3">
    <location>
        <begin position="1"/>
        <end position="11"/>
    </location>
</feature>
<feature type="region of interest" description="Disordered" evidence="3">
    <location>
        <begin position="1"/>
        <end position="62"/>
    </location>
</feature>
<feature type="compositionally biased region" description="Basic and acidic residues" evidence="3">
    <location>
        <begin position="126"/>
        <end position="151"/>
    </location>
</feature>
<name>A0A8S1HJJ7_9PELO</name>
<evidence type="ECO:0000313" key="5">
    <source>
        <dbReference type="Proteomes" id="UP000835052"/>
    </source>
</evidence>
<keyword evidence="5" id="KW-1185">Reference proteome</keyword>
<feature type="region of interest" description="Disordered" evidence="3">
    <location>
        <begin position="231"/>
        <end position="380"/>
    </location>
</feature>
<comment type="caution">
    <text evidence="4">The sequence shown here is derived from an EMBL/GenBank/DDBJ whole genome shotgun (WGS) entry which is preliminary data.</text>
</comment>
<feature type="compositionally biased region" description="Basic and acidic residues" evidence="3">
    <location>
        <begin position="182"/>
        <end position="194"/>
    </location>
</feature>
<feature type="compositionally biased region" description="Basic and acidic residues" evidence="3">
    <location>
        <begin position="250"/>
        <end position="288"/>
    </location>
</feature>
<dbReference type="InterPro" id="IPR013256">
    <property type="entry name" value="Chromatin_SPT2"/>
</dbReference>
<protein>
    <recommendedName>
        <fullName evidence="6">Protein SPT2 homolog</fullName>
    </recommendedName>
</protein>
<evidence type="ECO:0008006" key="6">
    <source>
        <dbReference type="Google" id="ProtNLM"/>
    </source>
</evidence>
<feature type="compositionally biased region" description="Basic and acidic residues" evidence="3">
    <location>
        <begin position="25"/>
        <end position="51"/>
    </location>
</feature>
<dbReference type="Proteomes" id="UP000835052">
    <property type="component" value="Unassembled WGS sequence"/>
</dbReference>
<feature type="compositionally biased region" description="Basic and acidic residues" evidence="3">
    <location>
        <begin position="326"/>
        <end position="338"/>
    </location>
</feature>
<dbReference type="OrthoDB" id="5871802at2759"/>
<evidence type="ECO:0000313" key="4">
    <source>
        <dbReference type="EMBL" id="CAD6196173.1"/>
    </source>
</evidence>
<evidence type="ECO:0000256" key="1">
    <source>
        <dbReference type="ARBA" id="ARBA00006461"/>
    </source>
</evidence>